<dbReference type="InterPro" id="IPR027417">
    <property type="entry name" value="P-loop_NTPase"/>
</dbReference>
<dbReference type="NCBIfam" id="TIGR00231">
    <property type="entry name" value="small_GTP"/>
    <property type="match status" value="1"/>
</dbReference>
<dbReference type="GO" id="GO:0005525">
    <property type="term" value="F:GTP binding"/>
    <property type="evidence" value="ECO:0007669"/>
    <property type="project" value="UniProtKB-KW"/>
</dbReference>
<dbReference type="PANTHER" id="PTHR47978">
    <property type="match status" value="1"/>
</dbReference>
<evidence type="ECO:0000256" key="3">
    <source>
        <dbReference type="ARBA" id="ARBA00022448"/>
    </source>
</evidence>
<keyword evidence="9" id="KW-0636">Prenylation</keyword>
<dbReference type="AlphaFoldDB" id="I0YJH4"/>
<proteinExistence type="inferred from homology"/>
<dbReference type="Gene3D" id="3.40.50.300">
    <property type="entry name" value="P-loop containing nucleotide triphosphate hydrolases"/>
    <property type="match status" value="1"/>
</dbReference>
<evidence type="ECO:0000256" key="6">
    <source>
        <dbReference type="ARBA" id="ARBA00023134"/>
    </source>
</evidence>
<evidence type="ECO:0000313" key="12">
    <source>
        <dbReference type="EMBL" id="EIE18543.1"/>
    </source>
</evidence>
<gene>
    <name evidence="12" type="ORF">COCSUDRAFT_31686</name>
</gene>
<comment type="subcellular location">
    <subcellularLocation>
        <location evidence="10">Endomembrane system</location>
        <topology evidence="10">Lipid-anchor</topology>
    </subcellularLocation>
</comment>
<reference evidence="12 13" key="1">
    <citation type="journal article" date="2012" name="Genome Biol.">
        <title>The genome of the polar eukaryotic microalga coccomyxa subellipsoidea reveals traits of cold adaptation.</title>
        <authorList>
            <person name="Blanc G."/>
            <person name="Agarkova I."/>
            <person name="Grimwood J."/>
            <person name="Kuo A."/>
            <person name="Brueggeman A."/>
            <person name="Dunigan D."/>
            <person name="Gurnon J."/>
            <person name="Ladunga I."/>
            <person name="Lindquist E."/>
            <person name="Lucas S."/>
            <person name="Pangilinan J."/>
            <person name="Proschold T."/>
            <person name="Salamov A."/>
            <person name="Schmutz J."/>
            <person name="Weeks D."/>
            <person name="Yamada T."/>
            <person name="Claverie J.M."/>
            <person name="Grigoriev I."/>
            <person name="Van Etten J."/>
            <person name="Lomsadze A."/>
            <person name="Borodovsky M."/>
        </authorList>
    </citation>
    <scope>NUCLEOTIDE SEQUENCE [LARGE SCALE GENOMIC DNA]</scope>
    <source>
        <strain evidence="12 13">C-169</strain>
    </source>
</reference>
<name>I0YJH4_COCSC</name>
<dbReference type="SMART" id="SM00175">
    <property type="entry name" value="RAB"/>
    <property type="match status" value="1"/>
</dbReference>
<dbReference type="PROSITE" id="PS51420">
    <property type="entry name" value="RHO"/>
    <property type="match status" value="1"/>
</dbReference>
<dbReference type="PROSITE" id="PS51417">
    <property type="entry name" value="ARF"/>
    <property type="match status" value="1"/>
</dbReference>
<dbReference type="FunFam" id="3.40.50.300:FF:000550">
    <property type="entry name" value="ras-related protein Rab-21"/>
    <property type="match status" value="1"/>
</dbReference>
<dbReference type="SMART" id="SM00173">
    <property type="entry name" value="RAS"/>
    <property type="match status" value="1"/>
</dbReference>
<dbReference type="SUPFAM" id="SSF52540">
    <property type="entry name" value="P-loop containing nucleoside triphosphate hydrolases"/>
    <property type="match status" value="1"/>
</dbReference>
<dbReference type="Pfam" id="PF00071">
    <property type="entry name" value="Ras"/>
    <property type="match status" value="1"/>
</dbReference>
<keyword evidence="5" id="KW-0653">Protein transport</keyword>
<keyword evidence="13" id="KW-1185">Reference proteome</keyword>
<evidence type="ECO:0000256" key="2">
    <source>
        <dbReference type="ARBA" id="ARBA00014900"/>
    </source>
</evidence>
<evidence type="ECO:0000256" key="1">
    <source>
        <dbReference type="ARBA" id="ARBA00006270"/>
    </source>
</evidence>
<evidence type="ECO:0000256" key="9">
    <source>
        <dbReference type="ARBA" id="ARBA00023289"/>
    </source>
</evidence>
<organism evidence="12 13">
    <name type="scientific">Coccomyxa subellipsoidea (strain C-169)</name>
    <name type="common">Green microalga</name>
    <dbReference type="NCBI Taxonomy" id="574566"/>
    <lineage>
        <taxon>Eukaryota</taxon>
        <taxon>Viridiplantae</taxon>
        <taxon>Chlorophyta</taxon>
        <taxon>core chlorophytes</taxon>
        <taxon>Trebouxiophyceae</taxon>
        <taxon>Trebouxiophyceae incertae sedis</taxon>
        <taxon>Coccomyxaceae</taxon>
        <taxon>Coccomyxa</taxon>
        <taxon>Coccomyxa subellipsoidea</taxon>
    </lineage>
</organism>
<protein>
    <recommendedName>
        <fullName evidence="2">Ras-related protein Rab-21</fullName>
    </recommendedName>
</protein>
<keyword evidence="4" id="KW-0547">Nucleotide-binding</keyword>
<dbReference type="PROSITE" id="PS51421">
    <property type="entry name" value="RAS"/>
    <property type="match status" value="1"/>
</dbReference>
<dbReference type="eggNOG" id="KOG0088">
    <property type="taxonomic scope" value="Eukaryota"/>
</dbReference>
<dbReference type="SMART" id="SM00174">
    <property type="entry name" value="RHO"/>
    <property type="match status" value="1"/>
</dbReference>
<dbReference type="RefSeq" id="XP_005643087.1">
    <property type="nucleotide sequence ID" value="XM_005643030.1"/>
</dbReference>
<dbReference type="OrthoDB" id="63533at2759"/>
<dbReference type="KEGG" id="csl:COCSUDRAFT_31686"/>
<dbReference type="InterPro" id="IPR005225">
    <property type="entry name" value="Small_GTP-bd"/>
</dbReference>
<feature type="region of interest" description="Disordered" evidence="11">
    <location>
        <begin position="175"/>
        <end position="215"/>
    </location>
</feature>
<dbReference type="STRING" id="574566.I0YJH4"/>
<dbReference type="InterPro" id="IPR001806">
    <property type="entry name" value="Small_GTPase"/>
</dbReference>
<dbReference type="Proteomes" id="UP000007264">
    <property type="component" value="Unassembled WGS sequence"/>
</dbReference>
<accession>I0YJH4</accession>
<dbReference type="EMBL" id="AGSI01000023">
    <property type="protein sequence ID" value="EIE18543.1"/>
    <property type="molecule type" value="Genomic_DNA"/>
</dbReference>
<keyword evidence="8" id="KW-0449">Lipoprotein</keyword>
<dbReference type="PROSITE" id="PS51419">
    <property type="entry name" value="RAB"/>
    <property type="match status" value="1"/>
</dbReference>
<evidence type="ECO:0000256" key="4">
    <source>
        <dbReference type="ARBA" id="ARBA00022741"/>
    </source>
</evidence>
<evidence type="ECO:0000256" key="11">
    <source>
        <dbReference type="SAM" id="MobiDB-lite"/>
    </source>
</evidence>
<comment type="caution">
    <text evidence="12">The sequence shown here is derived from an EMBL/GenBank/DDBJ whole genome shotgun (WGS) entry which is preliminary data.</text>
</comment>
<dbReference type="GeneID" id="17036428"/>
<keyword evidence="3" id="KW-0813">Transport</keyword>
<evidence type="ECO:0000256" key="8">
    <source>
        <dbReference type="ARBA" id="ARBA00023288"/>
    </source>
</evidence>
<comment type="similarity">
    <text evidence="1">Belongs to the small GTPase superfamily. Rab family.</text>
</comment>
<dbReference type="GO" id="GO:0012505">
    <property type="term" value="C:endomembrane system"/>
    <property type="evidence" value="ECO:0007669"/>
    <property type="project" value="UniProtKB-SubCell"/>
</dbReference>
<evidence type="ECO:0000256" key="10">
    <source>
        <dbReference type="ARBA" id="ARBA00037868"/>
    </source>
</evidence>
<dbReference type="GO" id="GO:0015031">
    <property type="term" value="P:protein transport"/>
    <property type="evidence" value="ECO:0007669"/>
    <property type="project" value="UniProtKB-KW"/>
</dbReference>
<dbReference type="SMART" id="SM00176">
    <property type="entry name" value="RAN"/>
    <property type="match status" value="1"/>
</dbReference>
<evidence type="ECO:0000256" key="5">
    <source>
        <dbReference type="ARBA" id="ARBA00022927"/>
    </source>
</evidence>
<evidence type="ECO:0000256" key="7">
    <source>
        <dbReference type="ARBA" id="ARBA00023136"/>
    </source>
</evidence>
<dbReference type="GO" id="GO:0003924">
    <property type="term" value="F:GTPase activity"/>
    <property type="evidence" value="ECO:0007669"/>
    <property type="project" value="InterPro"/>
</dbReference>
<keyword evidence="7" id="KW-0472">Membrane</keyword>
<evidence type="ECO:0000313" key="13">
    <source>
        <dbReference type="Proteomes" id="UP000007264"/>
    </source>
</evidence>
<keyword evidence="6" id="KW-0342">GTP-binding</keyword>
<sequence length="215" mass="23288">MARHQLPKAASKQSMKIVLLGEGRVGKTSLMARFVHNSFKEDQQATIQAAFMSRQLQIDSQQVEVALWDTAGQERFHSLAPLYYRDADAALLVYDITDRDTLERVRHWVKELRTMVGDDIVLTILGNKSDLARERTVPEEEAAEFAQSIGAQHVSVSAKTGQGIETAVSNSAQKVLASRKQRGASARPPGGTGRRPGGIVIAEGGGGSNRGSSCC</sequence>
<dbReference type="PRINTS" id="PR00449">
    <property type="entry name" value="RASTRNSFRMNG"/>
</dbReference>